<dbReference type="AlphaFoldDB" id="A0A2K9LGF6"/>
<protein>
    <submittedName>
        <fullName evidence="6">Carbohydrate kinase</fullName>
    </submittedName>
</protein>
<keyword evidence="3 6" id="KW-0418">Kinase</keyword>
<dbReference type="InterPro" id="IPR043129">
    <property type="entry name" value="ATPase_NBD"/>
</dbReference>
<sequence>MKQDTLLAIDNGTQSIRALLFDLQGQLIAKSKVDIEPYYSIHPGWAEQSAEYFWEKLCEACQLLWQQDGVDRKKIKAASITTQRATMINLDSDGNPLRPAMIWLDQRKLDSVPPLKGPWRYLIKAAGGADTLNYYRTQAECNWIESYQPNIWRATHKYLLLSGYHTYKLTGAYADSTASQVGYLPFDFKHHRWCKKHDWRWKALAIEPKHLPKLYPPGAQLGTITAEASAATGIPEGLALISSGSDKACEAIGSGGLNPQIGSISYGTTATFNTTSPKYFEAISMLPPYPAAIPKQYSTEVIVHRGYWMVNWFKREFAHQEVTEAKQQNIPVESLFEKMLNSVPPGCLGLTLQPYWSPGLRIPGPEAKGAIIGFGDVHTRAHIYRAIIEGIAYALREGKERVEDKSGTEVKTLMVSGGGAQSDAAMQITADIFGMPAIRPHTVETSGLGAAINAAVGSNLFSSHKEAIQAMTHKGAVFNPDPSNQKLYDALYNEVYKQIYDNLSPLYGAIRRITGYPQ</sequence>
<reference evidence="7" key="1">
    <citation type="submission" date="2017-08" db="EMBL/GenBank/DDBJ databases">
        <title>Direct submision.</title>
        <authorList>
            <person name="Kim S.-J."/>
            <person name="Rhee S.-K."/>
        </authorList>
    </citation>
    <scope>NUCLEOTIDE SEQUENCE [LARGE SCALE GENOMIC DNA]</scope>
    <source>
        <strain evidence="7">GI5</strain>
    </source>
</reference>
<evidence type="ECO:0000256" key="1">
    <source>
        <dbReference type="ARBA" id="ARBA00009156"/>
    </source>
</evidence>
<dbReference type="InterPro" id="IPR018485">
    <property type="entry name" value="FGGY_C"/>
</dbReference>
<evidence type="ECO:0000313" key="7">
    <source>
        <dbReference type="Proteomes" id="UP000235116"/>
    </source>
</evidence>
<name>A0A2K9LGF6_9GAMM</name>
<dbReference type="Pfam" id="PF00370">
    <property type="entry name" value="FGGY_N"/>
    <property type="match status" value="1"/>
</dbReference>
<evidence type="ECO:0000256" key="2">
    <source>
        <dbReference type="ARBA" id="ARBA00022679"/>
    </source>
</evidence>
<dbReference type="RefSeq" id="WP_101892663.1">
    <property type="nucleotide sequence ID" value="NZ_CP022684.1"/>
</dbReference>
<evidence type="ECO:0000259" key="5">
    <source>
        <dbReference type="Pfam" id="PF02782"/>
    </source>
</evidence>
<dbReference type="Proteomes" id="UP000235116">
    <property type="component" value="Chromosome"/>
</dbReference>
<dbReference type="PIRSF" id="PIRSF000538">
    <property type="entry name" value="GlpK"/>
    <property type="match status" value="1"/>
</dbReference>
<evidence type="ECO:0000259" key="4">
    <source>
        <dbReference type="Pfam" id="PF00370"/>
    </source>
</evidence>
<dbReference type="PANTHER" id="PTHR43095:SF5">
    <property type="entry name" value="XYLULOSE KINASE"/>
    <property type="match status" value="1"/>
</dbReference>
<dbReference type="GO" id="GO:0016301">
    <property type="term" value="F:kinase activity"/>
    <property type="evidence" value="ECO:0007669"/>
    <property type="project" value="UniProtKB-KW"/>
</dbReference>
<dbReference type="KEGG" id="kak:Kalk_02265"/>
<evidence type="ECO:0000313" key="6">
    <source>
        <dbReference type="EMBL" id="AUM11323.1"/>
    </source>
</evidence>
<dbReference type="SUPFAM" id="SSF53067">
    <property type="entry name" value="Actin-like ATPase domain"/>
    <property type="match status" value="2"/>
</dbReference>
<dbReference type="Pfam" id="PF02782">
    <property type="entry name" value="FGGY_C"/>
    <property type="match status" value="1"/>
</dbReference>
<dbReference type="InterPro" id="IPR018484">
    <property type="entry name" value="FGGY_N"/>
</dbReference>
<gene>
    <name evidence="6" type="ORF">Kalk_02265</name>
</gene>
<dbReference type="Gene3D" id="3.30.420.40">
    <property type="match status" value="2"/>
</dbReference>
<dbReference type="CDD" id="cd07779">
    <property type="entry name" value="ASKHA_NBD_FGGY_YgcE-like"/>
    <property type="match status" value="1"/>
</dbReference>
<dbReference type="GO" id="GO:0005975">
    <property type="term" value="P:carbohydrate metabolic process"/>
    <property type="evidence" value="ECO:0007669"/>
    <property type="project" value="InterPro"/>
</dbReference>
<keyword evidence="2" id="KW-0808">Transferase</keyword>
<accession>A0A2K9LGF6</accession>
<feature type="domain" description="Carbohydrate kinase FGGY N-terminal" evidence="4">
    <location>
        <begin position="6"/>
        <end position="253"/>
    </location>
</feature>
<dbReference type="PANTHER" id="PTHR43095">
    <property type="entry name" value="SUGAR KINASE"/>
    <property type="match status" value="1"/>
</dbReference>
<feature type="domain" description="Carbohydrate kinase FGGY C-terminal" evidence="5">
    <location>
        <begin position="263"/>
        <end position="456"/>
    </location>
</feature>
<dbReference type="InterPro" id="IPR000577">
    <property type="entry name" value="Carb_kinase_FGGY"/>
</dbReference>
<dbReference type="InterPro" id="IPR050406">
    <property type="entry name" value="FGGY_Carb_Kinase"/>
</dbReference>
<dbReference type="OrthoDB" id="9805576at2"/>
<evidence type="ECO:0000256" key="3">
    <source>
        <dbReference type="ARBA" id="ARBA00022777"/>
    </source>
</evidence>
<dbReference type="EMBL" id="CP022684">
    <property type="protein sequence ID" value="AUM11323.1"/>
    <property type="molecule type" value="Genomic_DNA"/>
</dbReference>
<organism evidence="6 7">
    <name type="scientific">Ketobacter alkanivorans</name>
    <dbReference type="NCBI Taxonomy" id="1917421"/>
    <lineage>
        <taxon>Bacteria</taxon>
        <taxon>Pseudomonadati</taxon>
        <taxon>Pseudomonadota</taxon>
        <taxon>Gammaproteobacteria</taxon>
        <taxon>Pseudomonadales</taxon>
        <taxon>Ketobacteraceae</taxon>
        <taxon>Ketobacter</taxon>
    </lineage>
</organism>
<proteinExistence type="inferred from homology"/>
<keyword evidence="7" id="KW-1185">Reference proteome</keyword>
<comment type="similarity">
    <text evidence="1">Belongs to the FGGY kinase family.</text>
</comment>